<protein>
    <recommendedName>
        <fullName evidence="5">DUF4335 domain-containing protein</fullName>
    </recommendedName>
</protein>
<dbReference type="AlphaFoldDB" id="A3IPL4"/>
<dbReference type="Pfam" id="PF14233">
    <property type="entry name" value="DUF4335"/>
    <property type="match status" value="1"/>
</dbReference>
<evidence type="ECO:0000256" key="1">
    <source>
        <dbReference type="SAM" id="MobiDB-lite"/>
    </source>
</evidence>
<keyword evidence="2" id="KW-0812">Transmembrane</keyword>
<feature type="compositionally biased region" description="Pro residues" evidence="1">
    <location>
        <begin position="226"/>
        <end position="240"/>
    </location>
</feature>
<evidence type="ECO:0000313" key="4">
    <source>
        <dbReference type="Proteomes" id="UP000003781"/>
    </source>
</evidence>
<feature type="compositionally biased region" description="Low complexity" evidence="1">
    <location>
        <begin position="214"/>
        <end position="225"/>
    </location>
</feature>
<sequence length="477" mass="51903">MMLFNNTPLQTYTPPTCTLKLWDKRHLLSRWGELISLDSIEFELQFDDPRLLEEDQVTVKGDRIQLELLRNVVQTYVKNFLHHTASYIEGSPKEKFSPNNQKITNPEAIATPSLSSQGLLSHHLALGSLASQSSHTSVTLSLSQLFDLVNALEAYNKTIVTLAHGKKTPLKKSLGVWIATGTVAVLAILIPTVGVKWFRQLTTTDNPTDDTTETADSTLPFLDVSPPVPPPPKTPLPTPSLAPSLANRDPLPPPGEIGQVAPPPRNPNVAIQAPPLRVIPPPPVAPPAPPKPNTAQSNASGTVESVPQHLLPNGETPIIMPGLPPQQVNQLLQNPTLPAPPTLQARNTTPSSGATANRDQVTIPDELLSPEAKVVPKPPPKTTLLDAIPQVAQAREYFQQRWQPPENLEQTLEYRLIVQEDGSLKETVPLGRSASIYLSQIPFPTPGSQFVSPLETVNNQTIRLVLIPNGTVKTLLE</sequence>
<reference evidence="3 4" key="1">
    <citation type="submission" date="2007-03" db="EMBL/GenBank/DDBJ databases">
        <authorList>
            <person name="Stal L."/>
            <person name="Ferriera S."/>
            <person name="Johnson J."/>
            <person name="Kravitz S."/>
            <person name="Beeson K."/>
            <person name="Sutton G."/>
            <person name="Rogers Y.-H."/>
            <person name="Friedman R."/>
            <person name="Frazier M."/>
            <person name="Venter J.C."/>
        </authorList>
    </citation>
    <scope>NUCLEOTIDE SEQUENCE [LARGE SCALE GENOMIC DNA]</scope>
    <source>
        <strain evidence="3 4">CCY0110</strain>
    </source>
</reference>
<feature type="compositionally biased region" description="Polar residues" evidence="1">
    <location>
        <begin position="293"/>
        <end position="305"/>
    </location>
</feature>
<accession>A3IPL4</accession>
<feature type="transmembrane region" description="Helical" evidence="2">
    <location>
        <begin position="174"/>
        <end position="198"/>
    </location>
</feature>
<evidence type="ECO:0000256" key="2">
    <source>
        <dbReference type="SAM" id="Phobius"/>
    </source>
</evidence>
<feature type="region of interest" description="Disordered" evidence="1">
    <location>
        <begin position="203"/>
        <end position="308"/>
    </location>
</feature>
<feature type="compositionally biased region" description="Polar residues" evidence="1">
    <location>
        <begin position="344"/>
        <end position="360"/>
    </location>
</feature>
<proteinExistence type="predicted"/>
<dbReference type="OrthoDB" id="425813at2"/>
<evidence type="ECO:0008006" key="5">
    <source>
        <dbReference type="Google" id="ProtNLM"/>
    </source>
</evidence>
<dbReference type="InterPro" id="IPR025569">
    <property type="entry name" value="DUF4335"/>
</dbReference>
<dbReference type="EMBL" id="AAXW01000013">
    <property type="protein sequence ID" value="EAZ91504.1"/>
    <property type="molecule type" value="Genomic_DNA"/>
</dbReference>
<organism evidence="3 4">
    <name type="scientific">Crocosphaera chwakensis CCY0110</name>
    <dbReference type="NCBI Taxonomy" id="391612"/>
    <lineage>
        <taxon>Bacteria</taxon>
        <taxon>Bacillati</taxon>
        <taxon>Cyanobacteriota</taxon>
        <taxon>Cyanophyceae</taxon>
        <taxon>Oscillatoriophycideae</taxon>
        <taxon>Chroococcales</taxon>
        <taxon>Aphanothecaceae</taxon>
        <taxon>Crocosphaera</taxon>
        <taxon>Crocosphaera chwakensis</taxon>
    </lineage>
</organism>
<gene>
    <name evidence="3" type="ORF">CY0110_13326</name>
</gene>
<dbReference type="RefSeq" id="WP_008275332.1">
    <property type="nucleotide sequence ID" value="NZ_AAXW01000013.1"/>
</dbReference>
<feature type="compositionally biased region" description="Pro residues" evidence="1">
    <location>
        <begin position="277"/>
        <end position="292"/>
    </location>
</feature>
<dbReference type="Proteomes" id="UP000003781">
    <property type="component" value="Unassembled WGS sequence"/>
</dbReference>
<keyword evidence="4" id="KW-1185">Reference proteome</keyword>
<feature type="compositionally biased region" description="Pro residues" evidence="1">
    <location>
        <begin position="250"/>
        <end position="266"/>
    </location>
</feature>
<comment type="caution">
    <text evidence="3">The sequence shown here is derived from an EMBL/GenBank/DDBJ whole genome shotgun (WGS) entry which is preliminary data.</text>
</comment>
<keyword evidence="2" id="KW-0472">Membrane</keyword>
<feature type="region of interest" description="Disordered" evidence="1">
    <location>
        <begin position="332"/>
        <end position="366"/>
    </location>
</feature>
<name>A3IPL4_9CHRO</name>
<keyword evidence="2" id="KW-1133">Transmembrane helix</keyword>
<evidence type="ECO:0000313" key="3">
    <source>
        <dbReference type="EMBL" id="EAZ91504.1"/>
    </source>
</evidence>
<dbReference type="eggNOG" id="COG3266">
    <property type="taxonomic scope" value="Bacteria"/>
</dbReference>